<dbReference type="EC" id="2.1.1.297" evidence="4"/>
<dbReference type="CDD" id="cd02440">
    <property type="entry name" value="AdoMet_MTases"/>
    <property type="match status" value="1"/>
</dbReference>
<evidence type="ECO:0000256" key="1">
    <source>
        <dbReference type="ARBA" id="ARBA00022603"/>
    </source>
</evidence>
<proteinExistence type="inferred from homology"/>
<dbReference type="InterPro" id="IPR019874">
    <property type="entry name" value="RF_methyltr_PrmC"/>
</dbReference>
<dbReference type="NCBIfam" id="TIGR03534">
    <property type="entry name" value="RF_mod_PrmC"/>
    <property type="match status" value="1"/>
</dbReference>
<keyword evidence="8" id="KW-1185">Reference proteome</keyword>
<gene>
    <name evidence="4 7" type="primary">prmC</name>
    <name evidence="7" type="ORF">Q9291_08710</name>
</gene>
<comment type="caution">
    <text evidence="7">The sequence shown here is derived from an EMBL/GenBank/DDBJ whole genome shotgun (WGS) entry which is preliminary data.</text>
</comment>
<feature type="binding site" evidence="4">
    <location>
        <begin position="192"/>
        <end position="195"/>
    </location>
    <ligand>
        <name>substrate</name>
    </ligand>
</feature>
<evidence type="ECO:0000313" key="7">
    <source>
        <dbReference type="EMBL" id="MDP8567928.1"/>
    </source>
</evidence>
<evidence type="ECO:0000313" key="8">
    <source>
        <dbReference type="Proteomes" id="UP001225906"/>
    </source>
</evidence>
<feature type="binding site" evidence="4">
    <location>
        <position position="149"/>
    </location>
    <ligand>
        <name>S-adenosyl-L-methionine</name>
        <dbReference type="ChEBI" id="CHEBI:59789"/>
    </ligand>
</feature>
<feature type="binding site" evidence="4">
    <location>
        <position position="177"/>
    </location>
    <ligand>
        <name>S-adenosyl-L-methionine</name>
        <dbReference type="ChEBI" id="CHEBI:59789"/>
    </ligand>
</feature>
<dbReference type="GO" id="GO:0102559">
    <property type="term" value="F:peptide chain release factor N(5)-glutamine methyltransferase activity"/>
    <property type="evidence" value="ECO:0007669"/>
    <property type="project" value="UniProtKB-EC"/>
</dbReference>
<dbReference type="RefSeq" id="WP_306389648.1">
    <property type="nucleotide sequence ID" value="NZ_JAVCAP010000016.1"/>
</dbReference>
<evidence type="ECO:0000259" key="6">
    <source>
        <dbReference type="Pfam" id="PF17827"/>
    </source>
</evidence>
<feature type="domain" description="Release factor glutamine methyltransferase N-terminal" evidence="6">
    <location>
        <begin position="9"/>
        <end position="78"/>
    </location>
</feature>
<keyword evidence="1 4" id="KW-0489">Methyltransferase</keyword>
<dbReference type="SUPFAM" id="SSF53335">
    <property type="entry name" value="S-adenosyl-L-methionine-dependent methyltransferases"/>
    <property type="match status" value="1"/>
</dbReference>
<feature type="domain" description="Methyltransferase" evidence="5">
    <location>
        <begin position="120"/>
        <end position="249"/>
    </location>
</feature>
<accession>A0ABT9JTL2</accession>
<dbReference type="Gene3D" id="3.40.50.150">
    <property type="entry name" value="Vaccinia Virus protein VP39"/>
    <property type="match status" value="1"/>
</dbReference>
<dbReference type="GO" id="GO:0032259">
    <property type="term" value="P:methylation"/>
    <property type="evidence" value="ECO:0007669"/>
    <property type="project" value="UniProtKB-KW"/>
</dbReference>
<dbReference type="Pfam" id="PF17827">
    <property type="entry name" value="PrmC_N"/>
    <property type="match status" value="1"/>
</dbReference>
<dbReference type="PANTHER" id="PTHR18895">
    <property type="entry name" value="HEMK METHYLTRANSFERASE"/>
    <property type="match status" value="1"/>
</dbReference>
<dbReference type="InterPro" id="IPR025714">
    <property type="entry name" value="Methyltranfer_dom"/>
</dbReference>
<keyword evidence="2 4" id="KW-0808">Transferase</keyword>
<name>A0ABT9JTL2_9PROT</name>
<evidence type="ECO:0000259" key="5">
    <source>
        <dbReference type="Pfam" id="PF13847"/>
    </source>
</evidence>
<protein>
    <recommendedName>
        <fullName evidence="4">Release factor glutamine methyltransferase</fullName>
        <shortName evidence="4">RF MTase</shortName>
        <ecNumber evidence="4">2.1.1.297</ecNumber>
    </recommendedName>
    <alternativeName>
        <fullName evidence="4">N5-glutamine methyltransferase PrmC</fullName>
    </alternativeName>
    <alternativeName>
        <fullName evidence="4">Protein-(glutamine-N5) MTase PrmC</fullName>
    </alternativeName>
    <alternativeName>
        <fullName evidence="4">Protein-glutamine N-methyltransferase PrmC</fullName>
    </alternativeName>
</protein>
<dbReference type="Proteomes" id="UP001225906">
    <property type="component" value="Unassembled WGS sequence"/>
</dbReference>
<sequence>MLPTIRSCLDAAKMQLSQAMPVAEASIEARILLMEVLQVNHAWLLGHALELLSEQKQAAFNALLARRLQGEPVAHILGHREFFGLRLKVTPDTLIPRPDTETLVEAALEKINCHARGKPLQILDLGTGSGAIALAIAKHGPDCMVTAVDASPAALAVAQHNAESLGIDNVRFIASHWFSAIDEQRYDLIVSNPPYIEADDPHLQSGDLRFEPLSALAAGPDGLSDLRIIIAEASAHLQPGGWLMLEHGYQQAADVAGLLQAAGLVNISHATDLAGIQRVTLSQVSEPDQHMSQVN</sequence>
<dbReference type="InterPro" id="IPR029063">
    <property type="entry name" value="SAM-dependent_MTases_sf"/>
</dbReference>
<dbReference type="Gene3D" id="1.10.8.10">
    <property type="entry name" value="DNA helicase RuvA subunit, C-terminal domain"/>
    <property type="match status" value="1"/>
</dbReference>
<reference evidence="8" key="1">
    <citation type="journal article" date="2019" name="Int. J. Syst. Evol. Microbiol.">
        <title>The Global Catalogue of Microorganisms (GCM) 10K type strain sequencing project: providing services to taxonomists for standard genome sequencing and annotation.</title>
        <authorList>
            <consortium name="The Broad Institute Genomics Platform"/>
            <consortium name="The Broad Institute Genome Sequencing Center for Infectious Disease"/>
            <person name="Wu L."/>
            <person name="Ma J."/>
        </authorList>
    </citation>
    <scope>NUCLEOTIDE SEQUENCE [LARGE SCALE GENOMIC DNA]</scope>
    <source>
        <strain evidence="8">VKM B-3159</strain>
    </source>
</reference>
<dbReference type="PROSITE" id="PS00092">
    <property type="entry name" value="N6_MTASE"/>
    <property type="match status" value="1"/>
</dbReference>
<organism evidence="7 8">
    <name type="scientific">Methylophilus aquaticus</name>
    <dbReference type="NCBI Taxonomy" id="1971610"/>
    <lineage>
        <taxon>Bacteria</taxon>
        <taxon>Pseudomonadati</taxon>
        <taxon>Pseudomonadota</taxon>
        <taxon>Betaproteobacteria</taxon>
        <taxon>Nitrosomonadales</taxon>
        <taxon>Methylophilaceae</taxon>
        <taxon>Methylophilus</taxon>
    </lineage>
</organism>
<dbReference type="HAMAP" id="MF_02126">
    <property type="entry name" value="RF_methyltr_PrmC"/>
    <property type="match status" value="1"/>
</dbReference>
<feature type="binding site" evidence="4">
    <location>
        <position position="192"/>
    </location>
    <ligand>
        <name>S-adenosyl-L-methionine</name>
        <dbReference type="ChEBI" id="CHEBI:59789"/>
    </ligand>
</feature>
<dbReference type="NCBIfam" id="TIGR00536">
    <property type="entry name" value="hemK_fam"/>
    <property type="match status" value="1"/>
</dbReference>
<keyword evidence="3 4" id="KW-0949">S-adenosyl-L-methionine</keyword>
<dbReference type="InterPro" id="IPR040758">
    <property type="entry name" value="PrmC_N"/>
</dbReference>
<dbReference type="EMBL" id="JAVCAP010000016">
    <property type="protein sequence ID" value="MDP8567928.1"/>
    <property type="molecule type" value="Genomic_DNA"/>
</dbReference>
<feature type="binding site" evidence="4">
    <location>
        <begin position="126"/>
        <end position="130"/>
    </location>
    <ligand>
        <name>S-adenosyl-L-methionine</name>
        <dbReference type="ChEBI" id="CHEBI:59789"/>
    </ligand>
</feature>
<comment type="similarity">
    <text evidence="4">Belongs to the protein N5-glutamine methyltransferase family. PrmC subfamily.</text>
</comment>
<dbReference type="Pfam" id="PF13847">
    <property type="entry name" value="Methyltransf_31"/>
    <property type="match status" value="1"/>
</dbReference>
<comment type="catalytic activity">
    <reaction evidence="4">
        <text>L-glutaminyl-[peptide chain release factor] + S-adenosyl-L-methionine = N(5)-methyl-L-glutaminyl-[peptide chain release factor] + S-adenosyl-L-homocysteine + H(+)</text>
        <dbReference type="Rhea" id="RHEA:42896"/>
        <dbReference type="Rhea" id="RHEA-COMP:10271"/>
        <dbReference type="Rhea" id="RHEA-COMP:10272"/>
        <dbReference type="ChEBI" id="CHEBI:15378"/>
        <dbReference type="ChEBI" id="CHEBI:30011"/>
        <dbReference type="ChEBI" id="CHEBI:57856"/>
        <dbReference type="ChEBI" id="CHEBI:59789"/>
        <dbReference type="ChEBI" id="CHEBI:61891"/>
        <dbReference type="EC" id="2.1.1.297"/>
    </reaction>
</comment>
<evidence type="ECO:0000256" key="2">
    <source>
        <dbReference type="ARBA" id="ARBA00022679"/>
    </source>
</evidence>
<comment type="function">
    <text evidence="4">Methylates the class 1 translation termination release factors RF1/PrfA and RF2/PrfB on the glutamine residue of the universally conserved GGQ motif.</text>
</comment>
<dbReference type="PANTHER" id="PTHR18895:SF74">
    <property type="entry name" value="MTRF1L RELEASE FACTOR GLUTAMINE METHYLTRANSFERASE"/>
    <property type="match status" value="1"/>
</dbReference>
<dbReference type="InterPro" id="IPR002052">
    <property type="entry name" value="DNA_methylase_N6_adenine_CS"/>
</dbReference>
<dbReference type="InterPro" id="IPR050320">
    <property type="entry name" value="N5-glutamine_MTase"/>
</dbReference>
<evidence type="ECO:0000256" key="3">
    <source>
        <dbReference type="ARBA" id="ARBA00022691"/>
    </source>
</evidence>
<dbReference type="InterPro" id="IPR004556">
    <property type="entry name" value="HemK-like"/>
</dbReference>
<evidence type="ECO:0000256" key="4">
    <source>
        <dbReference type="HAMAP-Rule" id="MF_02126"/>
    </source>
</evidence>